<name>A0ABT5BT39_9BACT</name>
<accession>A0ABT5BT39</accession>
<gene>
    <name evidence="1" type="ORF">POL72_03085</name>
</gene>
<evidence type="ECO:0000313" key="2">
    <source>
        <dbReference type="Proteomes" id="UP001217485"/>
    </source>
</evidence>
<sequence>MSAFGPALFVRRTDGKDLDEREQQAVVEMVRQATRKLGVTDEHDEAIEPRRRDYGETEAGALCVLLYSSYSYYGMPEEVMADQNETWKELGMKIAREVEAAAPSTYRFDCYTIED</sequence>
<reference evidence="1 2" key="1">
    <citation type="submission" date="2023-01" db="EMBL/GenBank/DDBJ databases">
        <title>Minimal conservation of predation-associated metabolite biosynthetic gene clusters underscores biosynthetic potential of Myxococcota including descriptions for ten novel species: Archangium lansinium sp. nov., Myxococcus landrumus sp. nov., Nannocystis bai.</title>
        <authorList>
            <person name="Ahearne A."/>
            <person name="Stevens C."/>
            <person name="Dowd S."/>
        </authorList>
    </citation>
    <scope>NUCLEOTIDE SEQUENCE [LARGE SCALE GENOMIC DNA]</scope>
    <source>
        <strain evidence="1 2">WIWO2</strain>
    </source>
</reference>
<keyword evidence="2" id="KW-1185">Reference proteome</keyword>
<organism evidence="1 2">
    <name type="scientific">Sorangium atrum</name>
    <dbReference type="NCBI Taxonomy" id="2995308"/>
    <lineage>
        <taxon>Bacteria</taxon>
        <taxon>Pseudomonadati</taxon>
        <taxon>Myxococcota</taxon>
        <taxon>Polyangia</taxon>
        <taxon>Polyangiales</taxon>
        <taxon>Polyangiaceae</taxon>
        <taxon>Sorangium</taxon>
    </lineage>
</organism>
<dbReference type="RefSeq" id="WP_272093484.1">
    <property type="nucleotide sequence ID" value="NZ_JAQNDK010000001.1"/>
</dbReference>
<comment type="caution">
    <text evidence="1">The sequence shown here is derived from an EMBL/GenBank/DDBJ whole genome shotgun (WGS) entry which is preliminary data.</text>
</comment>
<dbReference type="EMBL" id="JAQNDK010000001">
    <property type="protein sequence ID" value="MDC0676709.1"/>
    <property type="molecule type" value="Genomic_DNA"/>
</dbReference>
<proteinExistence type="predicted"/>
<dbReference type="Proteomes" id="UP001217485">
    <property type="component" value="Unassembled WGS sequence"/>
</dbReference>
<protein>
    <submittedName>
        <fullName evidence="1">Uncharacterized protein</fullName>
    </submittedName>
</protein>
<evidence type="ECO:0000313" key="1">
    <source>
        <dbReference type="EMBL" id="MDC0676709.1"/>
    </source>
</evidence>